<evidence type="ECO:0000313" key="8">
    <source>
        <dbReference type="EMBL" id="OJJ65512.1"/>
    </source>
</evidence>
<evidence type="ECO:0000256" key="4">
    <source>
        <dbReference type="ARBA" id="ARBA00023125"/>
    </source>
</evidence>
<keyword evidence="2" id="KW-0862">Zinc</keyword>
<evidence type="ECO:0000313" key="9">
    <source>
        <dbReference type="Proteomes" id="UP000184499"/>
    </source>
</evidence>
<organism evidence="8 9">
    <name type="scientific">Aspergillus brasiliensis (strain CBS 101740 / IMI 381727 / IBT 21946)</name>
    <dbReference type="NCBI Taxonomy" id="767769"/>
    <lineage>
        <taxon>Eukaryota</taxon>
        <taxon>Fungi</taxon>
        <taxon>Dikarya</taxon>
        <taxon>Ascomycota</taxon>
        <taxon>Pezizomycotina</taxon>
        <taxon>Eurotiomycetes</taxon>
        <taxon>Eurotiomycetidae</taxon>
        <taxon>Eurotiales</taxon>
        <taxon>Aspergillaceae</taxon>
        <taxon>Aspergillus</taxon>
        <taxon>Aspergillus subgen. Circumdati</taxon>
    </lineage>
</organism>
<dbReference type="OrthoDB" id="40579at2759"/>
<dbReference type="InterPro" id="IPR001138">
    <property type="entry name" value="Zn2Cys6_DnaBD"/>
</dbReference>
<gene>
    <name evidence="8" type="ORF">ASPBRDRAFT_201747</name>
</gene>
<keyword evidence="9" id="KW-1185">Reference proteome</keyword>
<proteinExistence type="predicted"/>
<keyword evidence="5" id="KW-0804">Transcription</keyword>
<feature type="domain" description="Zn(2)-C6 fungal-type" evidence="7">
    <location>
        <begin position="17"/>
        <end position="44"/>
    </location>
</feature>
<dbReference type="InterPro" id="IPR036864">
    <property type="entry name" value="Zn2-C6_fun-type_DNA-bd_sf"/>
</dbReference>
<sequence>MNRPPRLRRRGPRASQACEGCATAKARCDNNEICQRCHRRQMSCVRPWTLAEEEIQIPGSAAYPQADNNVANSCSGVAHQTSIQTPEANIEPDVPSVRSDLAIGHLGGLNDVAELMVEGSPQHPQILHSSADTLGIASPIFPAANLDLTMFASDLPHSQTFKSQSESPKVLVAFEKTVGRWDPDSEYHRAAEEGNMFLEPGSSCIEGHLPYPSTRISDDIVSSETRDRVLAMILHTCEPANVTKVLSAFPAANVLDRLLHHFYAAHATEDDSWIHIPTLRSSEMPSELLGACITSAAMRSSSPAVRQFGTALHSVLHPYLFQIFEKRIAQTRCLQQIQALSLYVQTGLWSGSKRRMEIAAAIVGSAVTMLRSGRRYRASTYSSVVPDPADPDDVLEKKWHHWVEQESWKRLVFHMHIHCSQESLVDGSRTPVSYAELCLSFPQSRQLWTAKSAAQWLRAYTQLQSFEKTSQQPGLREYLANPLLLQTISPLYDSNLARLIVLHAVGSMVKDHLQSRGLLLPDILDTTGVFILADESSQNRVAHLLNSIRVLHDDTHSGQHSSSQLTSELLSMHSLTPFEQIEIIAGREGPEEAEAVLPLLERWCQTTQARKAVWHASQLIRCLHYRDAQSFTEFFAVAAYQASLCLYIYGTMAQMPSSSDFSSSPRSGSKFQLDGPDSPVIQRWIVLGTGIPMLGTVTSASAFYDGMPLGATRSILLRVRDLLYLKASQKNLLPLVTGICDLLCALSITEQREFRHL</sequence>
<keyword evidence="4" id="KW-0238">DNA-binding</keyword>
<dbReference type="CDD" id="cd00067">
    <property type="entry name" value="GAL4"/>
    <property type="match status" value="1"/>
</dbReference>
<dbReference type="GO" id="GO:0009893">
    <property type="term" value="P:positive regulation of metabolic process"/>
    <property type="evidence" value="ECO:0007669"/>
    <property type="project" value="UniProtKB-ARBA"/>
</dbReference>
<dbReference type="GO" id="GO:0003677">
    <property type="term" value="F:DNA binding"/>
    <property type="evidence" value="ECO:0007669"/>
    <property type="project" value="UniProtKB-KW"/>
</dbReference>
<dbReference type="RefSeq" id="XP_067472763.1">
    <property type="nucleotide sequence ID" value="XM_067621592.1"/>
</dbReference>
<accession>A0A1L9U1I6</accession>
<dbReference type="STRING" id="767769.A0A1L9U1I6"/>
<dbReference type="PANTHER" id="PTHR47660:SF2">
    <property type="entry name" value="TRANSCRIPTION FACTOR WITH C2H2 AND ZN(2)-CYS(6) DNA BINDING DOMAIN (EUROFUNG)"/>
    <property type="match status" value="1"/>
</dbReference>
<dbReference type="SUPFAM" id="SSF57701">
    <property type="entry name" value="Zn2/Cys6 DNA-binding domain"/>
    <property type="match status" value="1"/>
</dbReference>
<dbReference type="EMBL" id="KV878727">
    <property type="protein sequence ID" value="OJJ65512.1"/>
    <property type="molecule type" value="Genomic_DNA"/>
</dbReference>
<evidence type="ECO:0000256" key="1">
    <source>
        <dbReference type="ARBA" id="ARBA00022723"/>
    </source>
</evidence>
<evidence type="ECO:0000256" key="3">
    <source>
        <dbReference type="ARBA" id="ARBA00023015"/>
    </source>
</evidence>
<dbReference type="Gene3D" id="4.10.240.10">
    <property type="entry name" value="Zn(2)-C6 fungal-type DNA-binding domain"/>
    <property type="match status" value="1"/>
</dbReference>
<dbReference type="Proteomes" id="UP000184499">
    <property type="component" value="Unassembled WGS sequence"/>
</dbReference>
<keyword evidence="6" id="KW-0539">Nucleus</keyword>
<protein>
    <recommendedName>
        <fullName evidence="7">Zn(2)-C6 fungal-type domain-containing protein</fullName>
    </recommendedName>
</protein>
<keyword evidence="3" id="KW-0805">Transcription regulation</keyword>
<dbReference type="PANTHER" id="PTHR47660">
    <property type="entry name" value="TRANSCRIPTION FACTOR WITH C2H2 AND ZN(2)-CYS(6) DNA BINDING DOMAIN (EUROFUNG)-RELATED-RELATED"/>
    <property type="match status" value="1"/>
</dbReference>
<reference evidence="9" key="1">
    <citation type="journal article" date="2017" name="Genome Biol.">
        <title>Comparative genomics reveals high biological diversity and specific adaptations in the industrially and medically important fungal genus Aspergillus.</title>
        <authorList>
            <person name="de Vries R.P."/>
            <person name="Riley R."/>
            <person name="Wiebenga A."/>
            <person name="Aguilar-Osorio G."/>
            <person name="Amillis S."/>
            <person name="Uchima C.A."/>
            <person name="Anderluh G."/>
            <person name="Asadollahi M."/>
            <person name="Askin M."/>
            <person name="Barry K."/>
            <person name="Battaglia E."/>
            <person name="Bayram O."/>
            <person name="Benocci T."/>
            <person name="Braus-Stromeyer S.A."/>
            <person name="Caldana C."/>
            <person name="Canovas D."/>
            <person name="Cerqueira G.C."/>
            <person name="Chen F."/>
            <person name="Chen W."/>
            <person name="Choi C."/>
            <person name="Clum A."/>
            <person name="Dos Santos R.A."/>
            <person name="Damasio A.R."/>
            <person name="Diallinas G."/>
            <person name="Emri T."/>
            <person name="Fekete E."/>
            <person name="Flipphi M."/>
            <person name="Freyberg S."/>
            <person name="Gallo A."/>
            <person name="Gournas C."/>
            <person name="Habgood R."/>
            <person name="Hainaut M."/>
            <person name="Harispe M.L."/>
            <person name="Henrissat B."/>
            <person name="Hilden K.S."/>
            <person name="Hope R."/>
            <person name="Hossain A."/>
            <person name="Karabika E."/>
            <person name="Karaffa L."/>
            <person name="Karanyi Z."/>
            <person name="Krasevec N."/>
            <person name="Kuo A."/>
            <person name="Kusch H."/>
            <person name="LaButti K."/>
            <person name="Lagendijk E.L."/>
            <person name="Lapidus A."/>
            <person name="Levasseur A."/>
            <person name="Lindquist E."/>
            <person name="Lipzen A."/>
            <person name="Logrieco A.F."/>
            <person name="MacCabe A."/>
            <person name="Maekelae M.R."/>
            <person name="Malavazi I."/>
            <person name="Melin P."/>
            <person name="Meyer V."/>
            <person name="Mielnichuk N."/>
            <person name="Miskei M."/>
            <person name="Molnar A.P."/>
            <person name="Mule G."/>
            <person name="Ngan C.Y."/>
            <person name="Orejas M."/>
            <person name="Orosz E."/>
            <person name="Ouedraogo J.P."/>
            <person name="Overkamp K.M."/>
            <person name="Park H.-S."/>
            <person name="Perrone G."/>
            <person name="Piumi F."/>
            <person name="Punt P.J."/>
            <person name="Ram A.F."/>
            <person name="Ramon A."/>
            <person name="Rauscher S."/>
            <person name="Record E."/>
            <person name="Riano-Pachon D.M."/>
            <person name="Robert V."/>
            <person name="Roehrig J."/>
            <person name="Ruller R."/>
            <person name="Salamov A."/>
            <person name="Salih N.S."/>
            <person name="Samson R.A."/>
            <person name="Sandor E."/>
            <person name="Sanguinetti M."/>
            <person name="Schuetze T."/>
            <person name="Sepcic K."/>
            <person name="Shelest E."/>
            <person name="Sherlock G."/>
            <person name="Sophianopoulou V."/>
            <person name="Squina F.M."/>
            <person name="Sun H."/>
            <person name="Susca A."/>
            <person name="Todd R.B."/>
            <person name="Tsang A."/>
            <person name="Unkles S.E."/>
            <person name="van de Wiele N."/>
            <person name="van Rossen-Uffink D."/>
            <person name="Oliveira J.V."/>
            <person name="Vesth T.C."/>
            <person name="Visser J."/>
            <person name="Yu J.-H."/>
            <person name="Zhou M."/>
            <person name="Andersen M.R."/>
            <person name="Archer D.B."/>
            <person name="Baker S.E."/>
            <person name="Benoit I."/>
            <person name="Brakhage A.A."/>
            <person name="Braus G.H."/>
            <person name="Fischer R."/>
            <person name="Frisvad J.C."/>
            <person name="Goldman G.H."/>
            <person name="Houbraken J."/>
            <person name="Oakley B."/>
            <person name="Pocsi I."/>
            <person name="Scazzocchio C."/>
            <person name="Seiboth B."/>
            <person name="vanKuyk P.A."/>
            <person name="Wortman J."/>
            <person name="Dyer P.S."/>
            <person name="Grigoriev I.V."/>
        </authorList>
    </citation>
    <scope>NUCLEOTIDE SEQUENCE [LARGE SCALE GENOMIC DNA]</scope>
    <source>
        <strain evidence="9">CBS 101740 / IMI 381727 / IBT 21946</strain>
    </source>
</reference>
<dbReference type="GeneID" id="93574080"/>
<evidence type="ECO:0000256" key="2">
    <source>
        <dbReference type="ARBA" id="ARBA00022833"/>
    </source>
</evidence>
<evidence type="ECO:0000256" key="5">
    <source>
        <dbReference type="ARBA" id="ARBA00023163"/>
    </source>
</evidence>
<dbReference type="GO" id="GO:0000981">
    <property type="term" value="F:DNA-binding transcription factor activity, RNA polymerase II-specific"/>
    <property type="evidence" value="ECO:0007669"/>
    <property type="project" value="InterPro"/>
</dbReference>
<dbReference type="OMA" id="KARCDNN"/>
<name>A0A1L9U1I6_ASPBC</name>
<dbReference type="PROSITE" id="PS00463">
    <property type="entry name" value="ZN2_CY6_FUNGAL_1"/>
    <property type="match status" value="1"/>
</dbReference>
<dbReference type="GO" id="GO:0008270">
    <property type="term" value="F:zinc ion binding"/>
    <property type="evidence" value="ECO:0007669"/>
    <property type="project" value="InterPro"/>
</dbReference>
<dbReference type="VEuPathDB" id="FungiDB:ASPBRDRAFT_201747"/>
<dbReference type="AlphaFoldDB" id="A0A1L9U1I6"/>
<evidence type="ECO:0000259" key="7">
    <source>
        <dbReference type="PROSITE" id="PS00463"/>
    </source>
</evidence>
<keyword evidence="1" id="KW-0479">Metal-binding</keyword>
<evidence type="ECO:0000256" key="6">
    <source>
        <dbReference type="ARBA" id="ARBA00023242"/>
    </source>
</evidence>